<accession>A0A0B5HAT1</accession>
<sequence length="101" mass="11930">MRENDSFEGHEELIEEIVYENFEKGEQIRLTVTEFRDNYYLGLRKWVIDAEDDWCPTYQGFSFPYNLATTSKLFSALTKILSKAEVLHEVLDNLNYQKPGQ</sequence>
<keyword evidence="3" id="KW-1185">Reference proteome</keyword>
<dbReference type="GeneID" id="26634080"/>
<dbReference type="KEGG" id="vg:26634080"/>
<dbReference type="InterPro" id="IPR009044">
    <property type="entry name" value="ssDNA-bd_transcriptional_reg"/>
</dbReference>
<dbReference type="InterPro" id="IPR003173">
    <property type="entry name" value="PC4_C"/>
</dbReference>
<dbReference type="SUPFAM" id="SSF54447">
    <property type="entry name" value="ssDNA-binding transcriptional regulator domain"/>
    <property type="match status" value="1"/>
</dbReference>
<dbReference type="OrthoDB" id="22175at10239"/>
<evidence type="ECO:0000313" key="2">
    <source>
        <dbReference type="EMBL" id="AJF40869.1"/>
    </source>
</evidence>
<evidence type="ECO:0000259" key="1">
    <source>
        <dbReference type="Pfam" id="PF02229"/>
    </source>
</evidence>
<protein>
    <recommendedName>
        <fullName evidence="1">Transcriptional coactivator p15 (PC4) C-terminal domain-containing protein</fullName>
    </recommendedName>
</protein>
<dbReference type="Pfam" id="PF02229">
    <property type="entry name" value="PC4"/>
    <property type="match status" value="1"/>
</dbReference>
<dbReference type="GO" id="GO:0003677">
    <property type="term" value="F:DNA binding"/>
    <property type="evidence" value="ECO:0007669"/>
    <property type="project" value="InterPro"/>
</dbReference>
<dbReference type="Proteomes" id="UP000031804">
    <property type="component" value="Segment"/>
</dbReference>
<dbReference type="GO" id="GO:0006355">
    <property type="term" value="P:regulation of DNA-templated transcription"/>
    <property type="evidence" value="ECO:0007669"/>
    <property type="project" value="InterPro"/>
</dbReference>
<feature type="domain" description="Transcriptional coactivator p15 (PC4) C-terminal" evidence="1">
    <location>
        <begin position="22"/>
        <end position="65"/>
    </location>
</feature>
<name>A0A0B5HAT1_9CAUD</name>
<gene>
    <name evidence="2" type="ORF">SBVP3_00102</name>
</gene>
<proteinExistence type="predicted"/>
<organism evidence="2 3">
    <name type="scientific">Vibrio phage phi 3</name>
    <dbReference type="NCBI Taxonomy" id="1589298"/>
    <lineage>
        <taxon>Viruses</taxon>
        <taxon>Duplodnaviria</taxon>
        <taxon>Heunggongvirae</taxon>
        <taxon>Uroviricota</taxon>
        <taxon>Caudoviricetes</taxon>
        <taxon>Demerecviridae</taxon>
        <taxon>Ermolyevavirinae</taxon>
        <taxon>Jesfedecavirus</taxon>
        <taxon>Jesfedecavirus phi3</taxon>
    </lineage>
</organism>
<evidence type="ECO:0000313" key="3">
    <source>
        <dbReference type="Proteomes" id="UP000031804"/>
    </source>
</evidence>
<dbReference type="EMBL" id="KP280063">
    <property type="protein sequence ID" value="AJF40869.1"/>
    <property type="molecule type" value="Genomic_DNA"/>
</dbReference>
<dbReference type="Gene3D" id="2.30.31.10">
    <property type="entry name" value="Transcriptional Coactivator Pc4, Chain A"/>
    <property type="match status" value="1"/>
</dbReference>
<dbReference type="RefSeq" id="YP_009207567.1">
    <property type="nucleotide sequence ID" value="NC_028895.1"/>
</dbReference>
<reference evidence="2 3" key="1">
    <citation type="submission" date="2014-12" db="EMBL/GenBank/DDBJ databases">
        <title>Complete genome sequences of three Vibrio cholerae specific bacteriophages.</title>
        <authorList>
            <person name="Bhandare S.G."/>
            <person name="Warry A."/>
            <person name="Emes R.D."/>
            <person name="Hooton S.P.T."/>
            <person name="Barrow P.A."/>
            <person name="Atterbury R.J."/>
        </authorList>
    </citation>
    <scope>NUCLEOTIDE SEQUENCE [LARGE SCALE GENOMIC DNA]</scope>
</reference>